<dbReference type="Proteomes" id="UP001497516">
    <property type="component" value="Chromosome 10"/>
</dbReference>
<evidence type="ECO:0000313" key="2">
    <source>
        <dbReference type="EMBL" id="CAL1359299.1"/>
    </source>
</evidence>
<reference evidence="2 3" key="1">
    <citation type="submission" date="2024-04" db="EMBL/GenBank/DDBJ databases">
        <authorList>
            <person name="Fracassetti M."/>
        </authorList>
    </citation>
    <scope>NUCLEOTIDE SEQUENCE [LARGE SCALE GENOMIC DNA]</scope>
</reference>
<accession>A0AAV2CSU3</accession>
<evidence type="ECO:0000256" key="1">
    <source>
        <dbReference type="SAM" id="MobiDB-lite"/>
    </source>
</evidence>
<feature type="compositionally biased region" description="Pro residues" evidence="1">
    <location>
        <begin position="97"/>
        <end position="107"/>
    </location>
</feature>
<feature type="compositionally biased region" description="Low complexity" evidence="1">
    <location>
        <begin position="81"/>
        <end position="96"/>
    </location>
</feature>
<keyword evidence="3" id="KW-1185">Reference proteome</keyword>
<evidence type="ECO:0000313" key="3">
    <source>
        <dbReference type="Proteomes" id="UP001497516"/>
    </source>
</evidence>
<proteinExistence type="predicted"/>
<gene>
    <name evidence="2" type="ORF">LTRI10_LOCUS6794</name>
</gene>
<protein>
    <submittedName>
        <fullName evidence="2">Uncharacterized protein</fullName>
    </submittedName>
</protein>
<organism evidence="2 3">
    <name type="scientific">Linum trigynum</name>
    <dbReference type="NCBI Taxonomy" id="586398"/>
    <lineage>
        <taxon>Eukaryota</taxon>
        <taxon>Viridiplantae</taxon>
        <taxon>Streptophyta</taxon>
        <taxon>Embryophyta</taxon>
        <taxon>Tracheophyta</taxon>
        <taxon>Spermatophyta</taxon>
        <taxon>Magnoliopsida</taxon>
        <taxon>eudicotyledons</taxon>
        <taxon>Gunneridae</taxon>
        <taxon>Pentapetalae</taxon>
        <taxon>rosids</taxon>
        <taxon>fabids</taxon>
        <taxon>Malpighiales</taxon>
        <taxon>Linaceae</taxon>
        <taxon>Linum</taxon>
    </lineage>
</organism>
<feature type="region of interest" description="Disordered" evidence="1">
    <location>
        <begin position="1"/>
        <end position="135"/>
    </location>
</feature>
<dbReference type="EMBL" id="OZ034814">
    <property type="protein sequence ID" value="CAL1359299.1"/>
    <property type="molecule type" value="Genomic_DNA"/>
</dbReference>
<dbReference type="AlphaFoldDB" id="A0AAV2CSU3"/>
<sequence>MPSRPPPMMAEPVWDEEPAAPPSTPLPTGEPDASGAISPPNPAPSSPGEDTASFPHNPAPLLPGGNASSHPPSPGLDNEGSSSPTPAMARPAAPSSSPEPPTAPDAPAPRRGDRQRQPSVRLRGFDVDLPGFAGSTTTTYPIEDYLTYQRLSQAHHAFVAAVTSHDEPRFF</sequence>
<name>A0AAV2CSU3_9ROSI</name>